<reference evidence="3 4" key="1">
    <citation type="submission" date="2015-09" db="EMBL/GenBank/DDBJ databases">
        <title>Draft genome of the parasitic nematode Teladorsagia circumcincta isolate WARC Sus (inbred).</title>
        <authorList>
            <person name="Mitreva M."/>
        </authorList>
    </citation>
    <scope>NUCLEOTIDE SEQUENCE [LARGE SCALE GENOMIC DNA]</scope>
    <source>
        <strain evidence="3 4">S</strain>
    </source>
</reference>
<dbReference type="EMBL" id="KZ356169">
    <property type="protein sequence ID" value="PIO60089.1"/>
    <property type="molecule type" value="Genomic_DNA"/>
</dbReference>
<evidence type="ECO:0000313" key="4">
    <source>
        <dbReference type="Proteomes" id="UP000230423"/>
    </source>
</evidence>
<evidence type="ECO:0000313" key="3">
    <source>
        <dbReference type="EMBL" id="PIO60089.1"/>
    </source>
</evidence>
<feature type="region of interest" description="Disordered" evidence="2">
    <location>
        <begin position="299"/>
        <end position="339"/>
    </location>
</feature>
<evidence type="ECO:0000256" key="2">
    <source>
        <dbReference type="SAM" id="MobiDB-lite"/>
    </source>
</evidence>
<proteinExistence type="predicted"/>
<dbReference type="OrthoDB" id="5839646at2759"/>
<evidence type="ECO:0008006" key="5">
    <source>
        <dbReference type="Google" id="ProtNLM"/>
    </source>
</evidence>
<feature type="coiled-coil region" evidence="1">
    <location>
        <begin position="448"/>
        <end position="879"/>
    </location>
</feature>
<sequence length="916" mass="102327">MAECEEVGQQQDAVLVEVPLKGDSVFASVEAVMLCERKDAHPLLEDGPTLACELLDSGVEGKITPNTEVGGSVNVSILSMEAPASPPKDSLPCISNRPSDFSFTSAVRSNISTLRDNEVKPQEEEEDATYIQDFNETELVFAEPLALAGDDEYGKSEKSSPEDNNAAAVNISSMDISTVVDDTMMVFREPAKFVASLADEDVFPAHYGTTEVESRFLQPESVDTVMAYEPLVQKDPFDIEGQEEEVQEGEAGRPQSPNEDIAVRVLENANVGRTRGVVHAESLSSEAVPIVPASENAEELQAGDSYKSPLSPIADESRGGTISRESSVPRSFGSEASTPVYPNRRKYHMNDSEISFMINEIKVLTDEEQRKSHLEQLTENLSQLEAEKAELSEGLRAASAELSEYKERSSMQEIALAEANRKLLIAQEEELEKYRVIVQSQEDLTYASADLSAQLAAMNERLVESEAARTAAEKRCEDLKEILDRDEALLTANRRHAEEYIKLQEKLNETALSLQSSEELVESLKKQLCGTENERDLLRDVQVANELELMKTVDELSRVKRALEEKENDREEAIRRRDAAEEEVNQLRNQLKQKTDYTVTEMLDKAKAALMEAERKAATAERNLVDHIKCHTEELDLRVSELENMVAASQADKQALTLKLEEKLEEQTALTNEVKKAGEVISKLEIEVTDAKKEKSALVEELKLGKELYEEKAAETEKVAAEFAELQTFSKSLELEKNRLKEELSIAIEKAKQNEAISQQVVESLKVQIATLTAERDSLRDRLTVAEDYKANLEKDLVEVRLPLVAIKRMPQLEMTVEYLKSEAEALNLEIKEASSKLDIEVESKEKATNALTALEGQYNSLQEAKRVVEMEYEKARKLFDVERSAARKVVTEELKQSIAILENRLVVEETSAKEK</sequence>
<keyword evidence="4" id="KW-1185">Reference proteome</keyword>
<organism evidence="3 4">
    <name type="scientific">Teladorsagia circumcincta</name>
    <name type="common">Brown stomach worm</name>
    <name type="synonym">Ostertagia circumcincta</name>
    <dbReference type="NCBI Taxonomy" id="45464"/>
    <lineage>
        <taxon>Eukaryota</taxon>
        <taxon>Metazoa</taxon>
        <taxon>Ecdysozoa</taxon>
        <taxon>Nematoda</taxon>
        <taxon>Chromadorea</taxon>
        <taxon>Rhabditida</taxon>
        <taxon>Rhabditina</taxon>
        <taxon>Rhabditomorpha</taxon>
        <taxon>Strongyloidea</taxon>
        <taxon>Trichostrongylidae</taxon>
        <taxon>Teladorsagia</taxon>
    </lineage>
</organism>
<evidence type="ECO:0000256" key="1">
    <source>
        <dbReference type="SAM" id="Coils"/>
    </source>
</evidence>
<gene>
    <name evidence="3" type="ORF">TELCIR_18421</name>
</gene>
<dbReference type="Proteomes" id="UP000230423">
    <property type="component" value="Unassembled WGS sequence"/>
</dbReference>
<name>A0A2G9TQ07_TELCI</name>
<feature type="coiled-coil region" evidence="1">
    <location>
        <begin position="367"/>
        <end position="422"/>
    </location>
</feature>
<feature type="non-terminal residue" evidence="3">
    <location>
        <position position="916"/>
    </location>
</feature>
<accession>A0A2G9TQ07</accession>
<feature type="compositionally biased region" description="Polar residues" evidence="2">
    <location>
        <begin position="323"/>
        <end position="337"/>
    </location>
</feature>
<keyword evidence="1" id="KW-0175">Coiled coil</keyword>
<protein>
    <recommendedName>
        <fullName evidence="5">M protein repeat protein</fullName>
    </recommendedName>
</protein>
<dbReference type="AlphaFoldDB" id="A0A2G9TQ07"/>